<dbReference type="RefSeq" id="WP_368496433.1">
    <property type="nucleotide sequence ID" value="NZ_CP162511.1"/>
</dbReference>
<keyword evidence="2" id="KW-0378">Hydrolase</keyword>
<sequence>MTVLPPRLPPRDSGDAWVEAPDGKRYWGRYGAAGLLVHGEAGVLLQHRAEWSHFGGTWGLPGGARHEGETAVEGAVREAGEEAGVPAELLQLAFTSTFDLGFWSYVTVVVRATEAFTPTIGDAESLELRWVPVDEVDSLRLHPGFGASWPALRARLGEHSRIVVDAANVIGSRPDGWWRDRLGANERLIARLARLSAVGVAADGDGADRHWPRFDVVLEGRARDARGTDTAGAPGLTGGLVRLVRADGSGDDAIVATVADPFPGETTVITADRELTSRVEELGARVRGPRWVLDQLDALDRVEAPAQSAAPAPSDAPEGPPRG</sequence>
<evidence type="ECO:0000256" key="3">
    <source>
        <dbReference type="SAM" id="MobiDB-lite"/>
    </source>
</evidence>
<feature type="compositionally biased region" description="Low complexity" evidence="3">
    <location>
        <begin position="304"/>
        <end position="317"/>
    </location>
</feature>
<dbReference type="PROSITE" id="PS51462">
    <property type="entry name" value="NUDIX"/>
    <property type="match status" value="1"/>
</dbReference>
<comment type="cofactor">
    <cofactor evidence="1">
        <name>Mg(2+)</name>
        <dbReference type="ChEBI" id="CHEBI:18420"/>
    </cofactor>
</comment>
<proteinExistence type="predicted"/>
<evidence type="ECO:0000256" key="2">
    <source>
        <dbReference type="ARBA" id="ARBA00022801"/>
    </source>
</evidence>
<feature type="region of interest" description="Disordered" evidence="3">
    <location>
        <begin position="302"/>
        <end position="323"/>
    </location>
</feature>
<dbReference type="PANTHER" id="PTHR43046">
    <property type="entry name" value="GDP-MANNOSE MANNOSYL HYDROLASE"/>
    <property type="match status" value="1"/>
</dbReference>
<dbReference type="PROSITE" id="PS00893">
    <property type="entry name" value="NUDIX_BOX"/>
    <property type="match status" value="1"/>
</dbReference>
<name>A0AB39BCC3_9MICO</name>
<dbReference type="EMBL" id="CP162511">
    <property type="protein sequence ID" value="XDI04020.1"/>
    <property type="molecule type" value="Genomic_DNA"/>
</dbReference>
<evidence type="ECO:0000313" key="5">
    <source>
        <dbReference type="EMBL" id="XDI04020.1"/>
    </source>
</evidence>
<organism evidence="5">
    <name type="scientific">Herbiconiux sp. A18JL235</name>
    <dbReference type="NCBI Taxonomy" id="3152363"/>
    <lineage>
        <taxon>Bacteria</taxon>
        <taxon>Bacillati</taxon>
        <taxon>Actinomycetota</taxon>
        <taxon>Actinomycetes</taxon>
        <taxon>Micrococcales</taxon>
        <taxon>Microbacteriaceae</taxon>
        <taxon>Herbiconiux</taxon>
    </lineage>
</organism>
<dbReference type="Gene3D" id="3.90.79.10">
    <property type="entry name" value="Nucleoside Triphosphate Pyrophosphohydrolase"/>
    <property type="match status" value="1"/>
</dbReference>
<accession>A0AB39BCC3</accession>
<dbReference type="PANTHER" id="PTHR43046:SF2">
    <property type="entry name" value="8-OXO-DGTP DIPHOSPHATASE-RELATED"/>
    <property type="match status" value="1"/>
</dbReference>
<dbReference type="InterPro" id="IPR015797">
    <property type="entry name" value="NUDIX_hydrolase-like_dom_sf"/>
</dbReference>
<dbReference type="Pfam" id="PF00293">
    <property type="entry name" value="NUDIX"/>
    <property type="match status" value="1"/>
</dbReference>
<dbReference type="AlphaFoldDB" id="A0AB39BCC3"/>
<dbReference type="InterPro" id="IPR020084">
    <property type="entry name" value="NUDIX_hydrolase_CS"/>
</dbReference>
<protein>
    <submittedName>
        <fullName evidence="5">NUDIX domain-containing protein</fullName>
    </submittedName>
</protein>
<gene>
    <name evidence="5" type="ORF">ABFY20_11755</name>
</gene>
<evidence type="ECO:0000259" key="4">
    <source>
        <dbReference type="PROSITE" id="PS51462"/>
    </source>
</evidence>
<dbReference type="SUPFAM" id="SSF55811">
    <property type="entry name" value="Nudix"/>
    <property type="match status" value="1"/>
</dbReference>
<dbReference type="GO" id="GO:0016787">
    <property type="term" value="F:hydrolase activity"/>
    <property type="evidence" value="ECO:0007669"/>
    <property type="project" value="UniProtKB-KW"/>
</dbReference>
<reference evidence="5" key="1">
    <citation type="submission" date="2024-05" db="EMBL/GenBank/DDBJ databases">
        <title>Herbiconiux sp. A18JL235.</title>
        <authorList>
            <person name="Zhang G."/>
        </authorList>
    </citation>
    <scope>NUCLEOTIDE SEQUENCE</scope>
    <source>
        <strain evidence="5">A18JL235</strain>
    </source>
</reference>
<evidence type="ECO:0000256" key="1">
    <source>
        <dbReference type="ARBA" id="ARBA00001946"/>
    </source>
</evidence>
<feature type="domain" description="Nudix hydrolase" evidence="4">
    <location>
        <begin position="27"/>
        <end position="154"/>
    </location>
</feature>
<dbReference type="InterPro" id="IPR000086">
    <property type="entry name" value="NUDIX_hydrolase_dom"/>
</dbReference>